<dbReference type="PROSITE" id="PS51352">
    <property type="entry name" value="THIOREDOXIN_2"/>
    <property type="match status" value="1"/>
</dbReference>
<dbReference type="InterPro" id="IPR036249">
    <property type="entry name" value="Thioredoxin-like_sf"/>
</dbReference>
<dbReference type="CDD" id="cd02947">
    <property type="entry name" value="TRX_family"/>
    <property type="match status" value="1"/>
</dbReference>
<reference evidence="2" key="2">
    <citation type="submission" date="2020-09" db="EMBL/GenBank/DDBJ databases">
        <authorList>
            <person name="Sun Q."/>
            <person name="Zhou Y."/>
        </authorList>
    </citation>
    <scope>NUCLEOTIDE SEQUENCE</scope>
    <source>
        <strain evidence="2">CGMCC 1.15794</strain>
    </source>
</reference>
<sequence>MEPGTALVALAAALLVATAVGVLVRRRDGRVGAVRGDDPVAPSTLGLDAATAGFGERATLVQFSTEYCARCPATRRVLREVATARPGVAHVDVDLTHRPDVARRFGVLQTPTTLVLDGDRIARARIGGAPRSEDVVRELDRILEDSRV</sequence>
<accession>A0A917MM35</accession>
<evidence type="ECO:0000313" key="2">
    <source>
        <dbReference type="EMBL" id="GGH46405.1"/>
    </source>
</evidence>
<comment type="caution">
    <text evidence="2">The sequence shown here is derived from an EMBL/GenBank/DDBJ whole genome shotgun (WGS) entry which is preliminary data.</text>
</comment>
<dbReference type="SUPFAM" id="SSF52833">
    <property type="entry name" value="Thioredoxin-like"/>
    <property type="match status" value="1"/>
</dbReference>
<feature type="domain" description="Thioredoxin" evidence="1">
    <location>
        <begin position="13"/>
        <end position="144"/>
    </location>
</feature>
<dbReference type="Proteomes" id="UP000657592">
    <property type="component" value="Unassembled WGS sequence"/>
</dbReference>
<proteinExistence type="predicted"/>
<reference evidence="2" key="1">
    <citation type="journal article" date="2014" name="Int. J. Syst. Evol. Microbiol.">
        <title>Complete genome sequence of Corynebacterium casei LMG S-19264T (=DSM 44701T), isolated from a smear-ripened cheese.</title>
        <authorList>
            <consortium name="US DOE Joint Genome Institute (JGI-PGF)"/>
            <person name="Walter F."/>
            <person name="Albersmeier A."/>
            <person name="Kalinowski J."/>
            <person name="Ruckert C."/>
        </authorList>
    </citation>
    <scope>NUCLEOTIDE SEQUENCE</scope>
    <source>
        <strain evidence="2">CGMCC 1.15794</strain>
    </source>
</reference>
<dbReference type="AlphaFoldDB" id="A0A917MM35"/>
<organism evidence="2 3">
    <name type="scientific">Microbacterium album</name>
    <dbReference type="NCBI Taxonomy" id="2053191"/>
    <lineage>
        <taxon>Bacteria</taxon>
        <taxon>Bacillati</taxon>
        <taxon>Actinomycetota</taxon>
        <taxon>Actinomycetes</taxon>
        <taxon>Micrococcales</taxon>
        <taxon>Microbacteriaceae</taxon>
        <taxon>Microbacterium</taxon>
    </lineage>
</organism>
<keyword evidence="3" id="KW-1185">Reference proteome</keyword>
<gene>
    <name evidence="2" type="ORF">GCM10010921_22440</name>
</gene>
<dbReference type="EMBL" id="BMJY01000010">
    <property type="protein sequence ID" value="GGH46405.1"/>
    <property type="molecule type" value="Genomic_DNA"/>
</dbReference>
<dbReference type="Pfam" id="PF00085">
    <property type="entry name" value="Thioredoxin"/>
    <property type="match status" value="1"/>
</dbReference>
<evidence type="ECO:0000313" key="3">
    <source>
        <dbReference type="Proteomes" id="UP000657592"/>
    </source>
</evidence>
<dbReference type="Gene3D" id="3.40.30.10">
    <property type="entry name" value="Glutaredoxin"/>
    <property type="match status" value="1"/>
</dbReference>
<dbReference type="RefSeq" id="WP_188756386.1">
    <property type="nucleotide sequence ID" value="NZ_BMJY01000010.1"/>
</dbReference>
<name>A0A917MM35_9MICO</name>
<dbReference type="InterPro" id="IPR013766">
    <property type="entry name" value="Thioredoxin_domain"/>
</dbReference>
<protein>
    <recommendedName>
        <fullName evidence="1">Thioredoxin domain-containing protein</fullName>
    </recommendedName>
</protein>
<evidence type="ECO:0000259" key="1">
    <source>
        <dbReference type="PROSITE" id="PS51352"/>
    </source>
</evidence>